<gene>
    <name evidence="1" type="ORF">M6B38_275645</name>
</gene>
<name>A0AAX6I621_IRIPA</name>
<comment type="caution">
    <text evidence="1">The sequence shown here is derived from an EMBL/GenBank/DDBJ whole genome shotgun (WGS) entry which is preliminary data.</text>
</comment>
<evidence type="ECO:0000313" key="2">
    <source>
        <dbReference type="Proteomes" id="UP001140949"/>
    </source>
</evidence>
<keyword evidence="2" id="KW-1185">Reference proteome</keyword>
<reference evidence="1" key="2">
    <citation type="submission" date="2023-04" db="EMBL/GenBank/DDBJ databases">
        <authorList>
            <person name="Bruccoleri R.E."/>
            <person name="Oakeley E.J."/>
            <person name="Faust A.-M."/>
            <person name="Dessus-Babus S."/>
            <person name="Altorfer M."/>
            <person name="Burckhardt D."/>
            <person name="Oertli M."/>
            <person name="Naumann U."/>
            <person name="Petersen F."/>
            <person name="Wong J."/>
        </authorList>
    </citation>
    <scope>NUCLEOTIDE SEQUENCE</scope>
    <source>
        <strain evidence="1">GSM-AAB239-AS_SAM_17_03QT</strain>
        <tissue evidence="1">Leaf</tissue>
    </source>
</reference>
<organism evidence="1 2">
    <name type="scientific">Iris pallida</name>
    <name type="common">Sweet iris</name>
    <dbReference type="NCBI Taxonomy" id="29817"/>
    <lineage>
        <taxon>Eukaryota</taxon>
        <taxon>Viridiplantae</taxon>
        <taxon>Streptophyta</taxon>
        <taxon>Embryophyta</taxon>
        <taxon>Tracheophyta</taxon>
        <taxon>Spermatophyta</taxon>
        <taxon>Magnoliopsida</taxon>
        <taxon>Liliopsida</taxon>
        <taxon>Asparagales</taxon>
        <taxon>Iridaceae</taxon>
        <taxon>Iridoideae</taxon>
        <taxon>Irideae</taxon>
        <taxon>Iris</taxon>
    </lineage>
</organism>
<accession>A0AAX6I621</accession>
<proteinExistence type="predicted"/>
<reference evidence="1" key="1">
    <citation type="journal article" date="2023" name="GigaByte">
        <title>Genome assembly of the bearded iris, Iris pallida Lam.</title>
        <authorList>
            <person name="Bruccoleri R.E."/>
            <person name="Oakeley E.J."/>
            <person name="Faust A.M.E."/>
            <person name="Altorfer M."/>
            <person name="Dessus-Babus S."/>
            <person name="Burckhardt D."/>
            <person name="Oertli M."/>
            <person name="Naumann U."/>
            <person name="Petersen F."/>
            <person name="Wong J."/>
        </authorList>
    </citation>
    <scope>NUCLEOTIDE SEQUENCE</scope>
    <source>
        <strain evidence="1">GSM-AAB239-AS_SAM_17_03QT</strain>
    </source>
</reference>
<evidence type="ECO:0000313" key="1">
    <source>
        <dbReference type="EMBL" id="KAJ6848672.1"/>
    </source>
</evidence>
<dbReference type="AlphaFoldDB" id="A0AAX6I621"/>
<dbReference type="Proteomes" id="UP001140949">
    <property type="component" value="Unassembled WGS sequence"/>
</dbReference>
<sequence>MGKSVVQHKFSKLFPYFLFKSFFAFHSEKDAHVYHGEVSGTTKSSKLFPYFSLFKSFLRSIVRKMHRFFMGTLGFVAKLIRNVLENFLVSILPPLVTFPYVESNAISNTWKMFRGCCMCSLMCILHP</sequence>
<protein>
    <submittedName>
        <fullName evidence="1">E3 ubiquitin-protein ligase UPL1-like</fullName>
    </submittedName>
</protein>
<dbReference type="EMBL" id="JANAVB010004599">
    <property type="protein sequence ID" value="KAJ6848672.1"/>
    <property type="molecule type" value="Genomic_DNA"/>
</dbReference>